<dbReference type="GO" id="GO:0005886">
    <property type="term" value="C:plasma membrane"/>
    <property type="evidence" value="ECO:0007669"/>
    <property type="project" value="UniProtKB-SubCell"/>
</dbReference>
<evidence type="ECO:0000256" key="6">
    <source>
        <dbReference type="ARBA" id="ARBA00022989"/>
    </source>
</evidence>
<name>A0A8C0R2K7_CANLU</name>
<dbReference type="PANTHER" id="PTHR11738">
    <property type="entry name" value="MHC CLASS I NK CELL RECEPTOR"/>
    <property type="match status" value="1"/>
</dbReference>
<evidence type="ECO:0000256" key="3">
    <source>
        <dbReference type="ARBA" id="ARBA00022692"/>
    </source>
</evidence>
<feature type="compositionally biased region" description="Basic and acidic residues" evidence="11">
    <location>
        <begin position="1"/>
        <end position="18"/>
    </location>
</feature>
<evidence type="ECO:0000259" key="13">
    <source>
        <dbReference type="PROSITE" id="PS50835"/>
    </source>
</evidence>
<keyword evidence="4" id="KW-0732">Signal</keyword>
<dbReference type="SUPFAM" id="SSF48726">
    <property type="entry name" value="Immunoglobulin"/>
    <property type="match status" value="3"/>
</dbReference>
<keyword evidence="8" id="KW-1015">Disulfide bond</keyword>
<keyword evidence="5" id="KW-0677">Repeat</keyword>
<feature type="domain" description="Ig-like" evidence="13">
    <location>
        <begin position="20"/>
        <end position="123"/>
    </location>
</feature>
<reference evidence="14" key="2">
    <citation type="submission" date="2025-09" db="UniProtKB">
        <authorList>
            <consortium name="Ensembl"/>
        </authorList>
    </citation>
    <scope>IDENTIFICATION</scope>
</reference>
<evidence type="ECO:0000256" key="10">
    <source>
        <dbReference type="ARBA" id="ARBA00023319"/>
    </source>
</evidence>
<dbReference type="GO" id="GO:0032396">
    <property type="term" value="F:inhibitory MHC class I receptor activity"/>
    <property type="evidence" value="ECO:0007669"/>
    <property type="project" value="TreeGrafter"/>
</dbReference>
<comment type="subcellular location">
    <subcellularLocation>
        <location evidence="1">Cell membrane</location>
        <topology evidence="1">Single-pass membrane protein</topology>
    </subcellularLocation>
</comment>
<dbReference type="PANTHER" id="PTHR11738:SF179">
    <property type="entry name" value="LEUKOCYTE IMMUNOGLOBULIN-LIKE RECEPTOR SUBFAMILY A MEMBER 5"/>
    <property type="match status" value="1"/>
</dbReference>
<dbReference type="Proteomes" id="UP000694391">
    <property type="component" value="Unplaced"/>
</dbReference>
<dbReference type="FunFam" id="2.60.40.10:FF:000049">
    <property type="entry name" value="Leukocyte immunoglobulin-like receptor subfamily B member 1"/>
    <property type="match status" value="2"/>
</dbReference>
<dbReference type="PROSITE" id="PS50835">
    <property type="entry name" value="IG_LIKE"/>
    <property type="match status" value="1"/>
</dbReference>
<sequence length="453" mass="50730">MERRGSAQDLRQTSHRDSLPGLSMSSRTRVQAGTLPKPTIWAEPGSVIPWRTPVTLWCQGSLEAKVYRLHRERQSVTWDRQESLEPKDKAKFSITHMTGVYAGQYYCYYGSTTEWPEPSDSLELPSSHLGLHGKPDLSVLPSPVVPSGGHVTLQCDSWTGFRRSVLMKEGQSHRSENQRVRDMRPGVRMGEGRFGENQPLQSTAGLLPGVSRKPSPDPAEPCCDLWTLPCLSDVGYDRFALSKDRKRWIPGWSPAWAPCMEPQYAGRYCCYYRRATDQSHYSDPLDPSPLLGFHGKPNLSALPSPVVPSGGNVTLQCGLQTGFHRFVLMKEGEGQPSWTQDSQRTPSEVFQGLFPVGPVDPSLKWSFRCYGYYSNTLQVWSLSSDPLELLDSEASDNINSSQTKSDPSTSDPKDYTVENLIRMGMATVMLVVLGILLFESWYSQRRTQDAASR</sequence>
<evidence type="ECO:0000256" key="5">
    <source>
        <dbReference type="ARBA" id="ARBA00022737"/>
    </source>
</evidence>
<dbReference type="AlphaFoldDB" id="A0A8C0R2K7"/>
<keyword evidence="3 12" id="KW-0812">Transmembrane</keyword>
<evidence type="ECO:0000313" key="15">
    <source>
        <dbReference type="Proteomes" id="UP000694391"/>
    </source>
</evidence>
<dbReference type="GeneTree" id="ENSGT01100000263478"/>
<protein>
    <recommendedName>
        <fullName evidence="13">Ig-like domain-containing protein</fullName>
    </recommendedName>
</protein>
<proteinExistence type="predicted"/>
<evidence type="ECO:0000256" key="8">
    <source>
        <dbReference type="ARBA" id="ARBA00023157"/>
    </source>
</evidence>
<dbReference type="Gene3D" id="2.60.40.10">
    <property type="entry name" value="Immunoglobulins"/>
    <property type="match status" value="4"/>
</dbReference>
<dbReference type="InterPro" id="IPR013783">
    <property type="entry name" value="Ig-like_fold"/>
</dbReference>
<evidence type="ECO:0000256" key="12">
    <source>
        <dbReference type="SAM" id="Phobius"/>
    </source>
</evidence>
<evidence type="ECO:0000256" key="7">
    <source>
        <dbReference type="ARBA" id="ARBA00023136"/>
    </source>
</evidence>
<dbReference type="Pfam" id="PF13895">
    <property type="entry name" value="Ig_2"/>
    <property type="match status" value="1"/>
</dbReference>
<evidence type="ECO:0000256" key="1">
    <source>
        <dbReference type="ARBA" id="ARBA00004162"/>
    </source>
</evidence>
<evidence type="ECO:0000256" key="2">
    <source>
        <dbReference type="ARBA" id="ARBA00022475"/>
    </source>
</evidence>
<dbReference type="InterPro" id="IPR036179">
    <property type="entry name" value="Ig-like_dom_sf"/>
</dbReference>
<accession>A0A8C0R2K7</accession>
<dbReference type="GO" id="GO:0002764">
    <property type="term" value="P:immune response-regulating signaling pathway"/>
    <property type="evidence" value="ECO:0007669"/>
    <property type="project" value="TreeGrafter"/>
</dbReference>
<evidence type="ECO:0000256" key="4">
    <source>
        <dbReference type="ARBA" id="ARBA00022729"/>
    </source>
</evidence>
<dbReference type="InterPro" id="IPR050412">
    <property type="entry name" value="Ig-like_Receptors_ImmuneReg"/>
</dbReference>
<keyword evidence="9" id="KW-0325">Glycoprotein</keyword>
<keyword evidence="10" id="KW-0393">Immunoglobulin domain</keyword>
<evidence type="ECO:0000256" key="11">
    <source>
        <dbReference type="SAM" id="MobiDB-lite"/>
    </source>
</evidence>
<keyword evidence="15" id="KW-1185">Reference proteome</keyword>
<feature type="region of interest" description="Disordered" evidence="11">
    <location>
        <begin position="1"/>
        <end position="29"/>
    </location>
</feature>
<reference evidence="14" key="1">
    <citation type="submission" date="2025-08" db="UniProtKB">
        <authorList>
            <consortium name="Ensembl"/>
        </authorList>
    </citation>
    <scope>IDENTIFICATION</scope>
</reference>
<evidence type="ECO:0000313" key="14">
    <source>
        <dbReference type="Ensembl" id="ENSCAFP00020021748.1"/>
    </source>
</evidence>
<keyword evidence="7 12" id="KW-0472">Membrane</keyword>
<dbReference type="GO" id="GO:0019221">
    <property type="term" value="P:cytokine-mediated signaling pathway"/>
    <property type="evidence" value="ECO:0007669"/>
    <property type="project" value="TreeGrafter"/>
</dbReference>
<keyword evidence="6 12" id="KW-1133">Transmembrane helix</keyword>
<dbReference type="Ensembl" id="ENSCAFT00020025183.1">
    <property type="protein sequence ID" value="ENSCAFP00020021748.1"/>
    <property type="gene ID" value="ENSCAFG00020017180.1"/>
</dbReference>
<organism evidence="14 15">
    <name type="scientific">Canis lupus dingo</name>
    <name type="common">dingo</name>
    <dbReference type="NCBI Taxonomy" id="286419"/>
    <lineage>
        <taxon>Eukaryota</taxon>
        <taxon>Metazoa</taxon>
        <taxon>Chordata</taxon>
        <taxon>Craniata</taxon>
        <taxon>Vertebrata</taxon>
        <taxon>Euteleostomi</taxon>
        <taxon>Mammalia</taxon>
        <taxon>Eutheria</taxon>
        <taxon>Laurasiatheria</taxon>
        <taxon>Carnivora</taxon>
        <taxon>Caniformia</taxon>
        <taxon>Canidae</taxon>
        <taxon>Canis</taxon>
    </lineage>
</organism>
<evidence type="ECO:0000256" key="9">
    <source>
        <dbReference type="ARBA" id="ARBA00023180"/>
    </source>
</evidence>
<dbReference type="InterPro" id="IPR007110">
    <property type="entry name" value="Ig-like_dom"/>
</dbReference>
<feature type="transmembrane region" description="Helical" evidence="12">
    <location>
        <begin position="420"/>
        <end position="438"/>
    </location>
</feature>
<keyword evidence="2" id="KW-1003">Cell membrane</keyword>